<feature type="signal peptide" evidence="3">
    <location>
        <begin position="1"/>
        <end position="17"/>
    </location>
</feature>
<dbReference type="InterPro" id="IPR029277">
    <property type="entry name" value="SVWC_dom"/>
</dbReference>
<keyword evidence="3" id="KW-0732">Signal</keyword>
<comment type="subcellular location">
    <subcellularLocation>
        <location evidence="1">Secreted</location>
    </subcellularLocation>
</comment>
<reference evidence="5" key="1">
    <citation type="submission" date="2018-04" db="EMBL/GenBank/DDBJ databases">
        <authorList>
            <person name="Go L.Y."/>
            <person name="Mitchell J.A."/>
        </authorList>
    </citation>
    <scope>NUCLEOTIDE SEQUENCE</scope>
    <source>
        <tissue evidence="5">Whole organism</tissue>
    </source>
</reference>
<evidence type="ECO:0000256" key="1">
    <source>
        <dbReference type="ARBA" id="ARBA00004613"/>
    </source>
</evidence>
<protein>
    <submittedName>
        <fullName evidence="6">CSON010342 protein</fullName>
    </submittedName>
</protein>
<dbReference type="PANTHER" id="PTHR39957">
    <property type="entry name" value="AT09846P1-RELATED"/>
    <property type="match status" value="1"/>
</dbReference>
<dbReference type="VEuPathDB" id="VectorBase:CSON010342"/>
<dbReference type="InterPro" id="IPR053308">
    <property type="entry name" value="Vago-like"/>
</dbReference>
<dbReference type="EMBL" id="UFQS01004188">
    <property type="protein sequence ID" value="SSX16235.1"/>
    <property type="molecule type" value="Genomic_DNA"/>
</dbReference>
<dbReference type="PANTHER" id="PTHR39957:SF1">
    <property type="entry name" value="AT09846P1-RELATED"/>
    <property type="match status" value="1"/>
</dbReference>
<proteinExistence type="predicted"/>
<evidence type="ECO:0000256" key="2">
    <source>
        <dbReference type="ARBA" id="ARBA00022525"/>
    </source>
</evidence>
<evidence type="ECO:0000256" key="3">
    <source>
        <dbReference type="SAM" id="SignalP"/>
    </source>
</evidence>
<dbReference type="Pfam" id="PF15430">
    <property type="entry name" value="SVWC"/>
    <property type="match status" value="1"/>
</dbReference>
<dbReference type="SMART" id="SM01318">
    <property type="entry name" value="SVWC"/>
    <property type="match status" value="1"/>
</dbReference>
<dbReference type="OMA" id="CESYAIT"/>
<name>A0A336N9S2_CULSO</name>
<evidence type="ECO:0000313" key="6">
    <source>
        <dbReference type="EMBL" id="SSX35558.1"/>
    </source>
</evidence>
<organism evidence="6">
    <name type="scientific">Culicoides sonorensis</name>
    <name type="common">Biting midge</name>
    <dbReference type="NCBI Taxonomy" id="179676"/>
    <lineage>
        <taxon>Eukaryota</taxon>
        <taxon>Metazoa</taxon>
        <taxon>Ecdysozoa</taxon>
        <taxon>Arthropoda</taxon>
        <taxon>Hexapoda</taxon>
        <taxon>Insecta</taxon>
        <taxon>Pterygota</taxon>
        <taxon>Neoptera</taxon>
        <taxon>Endopterygota</taxon>
        <taxon>Diptera</taxon>
        <taxon>Nematocera</taxon>
        <taxon>Chironomoidea</taxon>
        <taxon>Ceratopogonidae</taxon>
        <taxon>Ceratopogoninae</taxon>
        <taxon>Culicoides</taxon>
        <taxon>Monoculicoides</taxon>
    </lineage>
</organism>
<gene>
    <name evidence="6" type="primary">CSON010342</name>
</gene>
<feature type="chain" id="PRO_5033343384" evidence="3">
    <location>
        <begin position="18"/>
        <end position="117"/>
    </location>
</feature>
<dbReference type="EMBL" id="UFQT01004188">
    <property type="protein sequence ID" value="SSX35558.1"/>
    <property type="molecule type" value="Genomic_DNA"/>
</dbReference>
<keyword evidence="2" id="KW-0964">Secreted</keyword>
<feature type="domain" description="Single" evidence="4">
    <location>
        <begin position="36"/>
        <end position="102"/>
    </location>
</feature>
<evidence type="ECO:0000259" key="4">
    <source>
        <dbReference type="SMART" id="SM01318"/>
    </source>
</evidence>
<accession>A0A336N9S2</accession>
<dbReference type="GO" id="GO:0005576">
    <property type="term" value="C:extracellular region"/>
    <property type="evidence" value="ECO:0007669"/>
    <property type="project" value="UniProtKB-SubCell"/>
</dbReference>
<sequence length="117" mass="13596">MLKLTCLLFTLLVLVNGETIKIKPSKSTNKNYPNQCFDSEANAYYKPRAEFYQREGRCQKIFCHSDFSMEVQDCGTVVMRDCEKLPIDLSKKYPDCCPKFKCGTRILYQFCESYAIT</sequence>
<dbReference type="AlphaFoldDB" id="A0A336N9S2"/>
<reference evidence="6" key="2">
    <citation type="submission" date="2018-07" db="EMBL/GenBank/DDBJ databases">
        <authorList>
            <person name="Quirk P.G."/>
            <person name="Krulwich T.A."/>
        </authorList>
    </citation>
    <scope>NUCLEOTIDE SEQUENCE</scope>
</reference>
<evidence type="ECO:0000313" key="5">
    <source>
        <dbReference type="EMBL" id="SSX16235.1"/>
    </source>
</evidence>